<organism evidence="1 2">
    <name type="scientific">Apiotrichum porosum</name>
    <dbReference type="NCBI Taxonomy" id="105984"/>
    <lineage>
        <taxon>Eukaryota</taxon>
        <taxon>Fungi</taxon>
        <taxon>Dikarya</taxon>
        <taxon>Basidiomycota</taxon>
        <taxon>Agaricomycotina</taxon>
        <taxon>Tremellomycetes</taxon>
        <taxon>Trichosporonales</taxon>
        <taxon>Trichosporonaceae</taxon>
        <taxon>Apiotrichum</taxon>
    </lineage>
</organism>
<dbReference type="EMBL" id="RSCE01000019">
    <property type="protein sequence ID" value="RSH76936.1"/>
    <property type="molecule type" value="Genomic_DNA"/>
</dbReference>
<name>A0A427XDL1_9TREE</name>
<keyword evidence="2" id="KW-1185">Reference proteome</keyword>
<dbReference type="RefSeq" id="XP_028472083.1">
    <property type="nucleotide sequence ID" value="XM_028619510.1"/>
</dbReference>
<dbReference type="GeneID" id="39588416"/>
<dbReference type="Proteomes" id="UP000279236">
    <property type="component" value="Unassembled WGS sequence"/>
</dbReference>
<dbReference type="AlphaFoldDB" id="A0A427XDL1"/>
<comment type="caution">
    <text evidence="1">The sequence shown here is derived from an EMBL/GenBank/DDBJ whole genome shotgun (WGS) entry which is preliminary data.</text>
</comment>
<reference evidence="1 2" key="1">
    <citation type="submission" date="2018-11" db="EMBL/GenBank/DDBJ databases">
        <title>Genome sequence of Apiotrichum porosum DSM 27194.</title>
        <authorList>
            <person name="Aliyu H."/>
            <person name="Gorte O."/>
            <person name="Ochsenreither K."/>
        </authorList>
    </citation>
    <scope>NUCLEOTIDE SEQUENCE [LARGE SCALE GENOMIC DNA]</scope>
    <source>
        <strain evidence="1 2">DSM 27194</strain>
    </source>
</reference>
<gene>
    <name evidence="1" type="ORF">EHS24_003873</name>
</gene>
<sequence>MATFASPYGYPYGQPLYYTKRSWLDRFRDGPPAIFPTEGLPAVPDGVQIGDVVYDFDEPWRNESNSPDPHEQVMSLGHLDRPVYYDYLDKPDRREWDDAIKGYNKWVKAAQSYEKRRAKRGSAYNRKRDRLEQEADIRERKERGRGYKEYEKAWDAYNKQCSDWRKKGHDTTRNPDAAGAGQYYTTQPGYWGLQQPYTDVYWNRHPATSHTMAIARWFESTEKKVWVWLLGSFARVGRVAPPPAVVVVAAVAGRRAVQAWEDPKTRRATLQCPQCPRQPPHAHASARFVIAPVVATGRQRQSGRRGD</sequence>
<accession>A0A427XDL1</accession>
<protein>
    <submittedName>
        <fullName evidence="1">Uncharacterized protein</fullName>
    </submittedName>
</protein>
<proteinExistence type="predicted"/>
<evidence type="ECO:0000313" key="2">
    <source>
        <dbReference type="Proteomes" id="UP000279236"/>
    </source>
</evidence>
<evidence type="ECO:0000313" key="1">
    <source>
        <dbReference type="EMBL" id="RSH76936.1"/>
    </source>
</evidence>